<proteinExistence type="predicted"/>
<organism evidence="3 4">
    <name type="scientific">Curvularia kusanoi</name>
    <name type="common">Cochliobolus kusanoi</name>
    <dbReference type="NCBI Taxonomy" id="90978"/>
    <lineage>
        <taxon>Eukaryota</taxon>
        <taxon>Fungi</taxon>
        <taxon>Dikarya</taxon>
        <taxon>Ascomycota</taxon>
        <taxon>Pezizomycotina</taxon>
        <taxon>Dothideomycetes</taxon>
        <taxon>Pleosporomycetidae</taxon>
        <taxon>Pleosporales</taxon>
        <taxon>Pleosporineae</taxon>
        <taxon>Pleosporaceae</taxon>
        <taxon>Curvularia</taxon>
    </lineage>
</organism>
<feature type="domain" description="Alpha/beta hydrolase fold-3" evidence="2">
    <location>
        <begin position="85"/>
        <end position="274"/>
    </location>
</feature>
<name>A0A9P4T5D0_CURKU</name>
<evidence type="ECO:0000259" key="2">
    <source>
        <dbReference type="Pfam" id="PF07859"/>
    </source>
</evidence>
<dbReference type="Pfam" id="PF07859">
    <property type="entry name" value="Abhydrolase_3"/>
    <property type="match status" value="1"/>
</dbReference>
<dbReference type="PANTHER" id="PTHR48081">
    <property type="entry name" value="AB HYDROLASE SUPERFAMILY PROTEIN C4A8.06C"/>
    <property type="match status" value="1"/>
</dbReference>
<dbReference type="InterPro" id="IPR050300">
    <property type="entry name" value="GDXG_lipolytic_enzyme"/>
</dbReference>
<comment type="caution">
    <text evidence="3">The sequence shown here is derived from an EMBL/GenBank/DDBJ whole genome shotgun (WGS) entry which is preliminary data.</text>
</comment>
<dbReference type="Gene3D" id="3.40.50.1820">
    <property type="entry name" value="alpha/beta hydrolase"/>
    <property type="match status" value="1"/>
</dbReference>
<dbReference type="InterPro" id="IPR029058">
    <property type="entry name" value="AB_hydrolase_fold"/>
</dbReference>
<evidence type="ECO:0000313" key="4">
    <source>
        <dbReference type="Proteomes" id="UP000801428"/>
    </source>
</evidence>
<dbReference type="EMBL" id="SWKU01000035">
    <property type="protein sequence ID" value="KAF2995068.1"/>
    <property type="molecule type" value="Genomic_DNA"/>
</dbReference>
<dbReference type="OrthoDB" id="2152029at2759"/>
<keyword evidence="1" id="KW-0378">Hydrolase</keyword>
<dbReference type="SUPFAM" id="SSF53474">
    <property type="entry name" value="alpha/beta-Hydrolases"/>
    <property type="match status" value="1"/>
</dbReference>
<protein>
    <recommendedName>
        <fullName evidence="2">Alpha/beta hydrolase fold-3 domain-containing protein</fullName>
    </recommendedName>
</protein>
<dbReference type="PANTHER" id="PTHR48081:SF25">
    <property type="entry name" value="PUTATIVE (AFU_ORTHOLOGUE AFUA_3G11560)-RELATED"/>
    <property type="match status" value="1"/>
</dbReference>
<dbReference type="GO" id="GO:0016787">
    <property type="term" value="F:hydrolase activity"/>
    <property type="evidence" value="ECO:0007669"/>
    <property type="project" value="UniProtKB-KW"/>
</dbReference>
<sequence>MPSWSAQAIRMYIEYMRRSKQAFGDAQNMRKSIHDLYLHPQSFCPPTPGPDITVDRQDVDDWPLYRVSPAPIREKDETEGSRSAMLYVHGGAFCREIDQAHWTFIFSTARNTGLDIFVPIYPLVPRPTATAKQVINALVELCRNIRSIYKHDIVNITGDSAGGCIALATMYQILDDAPELAEKITSIVLISPVLDISFSHPETLRTDKEGRDPWLGVAGLQVITPLWSAGLSTLDTMASPLYGNVARLPPVLLLSGTDDLLNSDARRLSAKFQGKDDGKCIPGSVQLEKFTYIEEPQMIHVYPLLPCWEGGQARSTIEDFIRSHIL</sequence>
<evidence type="ECO:0000256" key="1">
    <source>
        <dbReference type="ARBA" id="ARBA00022801"/>
    </source>
</evidence>
<keyword evidence="4" id="KW-1185">Reference proteome</keyword>
<gene>
    <name evidence="3" type="ORF">E8E13_002467</name>
</gene>
<evidence type="ECO:0000313" key="3">
    <source>
        <dbReference type="EMBL" id="KAF2995068.1"/>
    </source>
</evidence>
<reference evidence="3" key="1">
    <citation type="submission" date="2019-04" db="EMBL/GenBank/DDBJ databases">
        <title>Sequencing of skin fungus with MAO and IRED activity.</title>
        <authorList>
            <person name="Marsaioli A.J."/>
            <person name="Bonatto J.M.C."/>
            <person name="Reis Junior O."/>
        </authorList>
    </citation>
    <scope>NUCLEOTIDE SEQUENCE</scope>
    <source>
        <strain evidence="3">30M1</strain>
    </source>
</reference>
<dbReference type="Proteomes" id="UP000801428">
    <property type="component" value="Unassembled WGS sequence"/>
</dbReference>
<accession>A0A9P4T5D0</accession>
<dbReference type="InterPro" id="IPR013094">
    <property type="entry name" value="AB_hydrolase_3"/>
</dbReference>
<dbReference type="AlphaFoldDB" id="A0A9P4T5D0"/>